<organism evidence="2 3">
    <name type="scientific">Inconstantimicrobium porci</name>
    <dbReference type="NCBI Taxonomy" id="2652291"/>
    <lineage>
        <taxon>Bacteria</taxon>
        <taxon>Bacillati</taxon>
        <taxon>Bacillota</taxon>
        <taxon>Clostridia</taxon>
        <taxon>Eubacteriales</taxon>
        <taxon>Clostridiaceae</taxon>
        <taxon>Inconstantimicrobium</taxon>
    </lineage>
</organism>
<keyword evidence="1" id="KW-0812">Transmembrane</keyword>
<evidence type="ECO:0000256" key="1">
    <source>
        <dbReference type="SAM" id="Phobius"/>
    </source>
</evidence>
<dbReference type="Proteomes" id="UP000460287">
    <property type="component" value="Unassembled WGS sequence"/>
</dbReference>
<dbReference type="RefSeq" id="WP_154531843.1">
    <property type="nucleotide sequence ID" value="NZ_VULX01000018.1"/>
</dbReference>
<proteinExistence type="predicted"/>
<keyword evidence="1" id="KW-0472">Membrane</keyword>
<feature type="transmembrane region" description="Helical" evidence="1">
    <location>
        <begin position="12"/>
        <end position="35"/>
    </location>
</feature>
<keyword evidence="3" id="KW-1185">Reference proteome</keyword>
<protein>
    <submittedName>
        <fullName evidence="2">Uncharacterized protein</fullName>
    </submittedName>
</protein>
<keyword evidence="1" id="KW-1133">Transmembrane helix</keyword>
<feature type="transmembrane region" description="Helical" evidence="1">
    <location>
        <begin position="41"/>
        <end position="61"/>
    </location>
</feature>
<evidence type="ECO:0000313" key="3">
    <source>
        <dbReference type="Proteomes" id="UP000460287"/>
    </source>
</evidence>
<dbReference type="EMBL" id="VULX01000018">
    <property type="protein sequence ID" value="MSR91943.1"/>
    <property type="molecule type" value="Genomic_DNA"/>
</dbReference>
<sequence length="68" mass="8077">MKFRDFLKHRLFYTIIYFGGISLAFIVMCLTIKISKVTIPAGNIIYVYGIAVVFYMIFMTYEHFKKSY</sequence>
<comment type="caution">
    <text evidence="2">The sequence shown here is derived from an EMBL/GenBank/DDBJ whole genome shotgun (WGS) entry which is preliminary data.</text>
</comment>
<name>A0A7X2MZK3_9CLOT</name>
<gene>
    <name evidence="2" type="ORF">FYJ33_11165</name>
</gene>
<reference evidence="2 3" key="1">
    <citation type="submission" date="2019-08" db="EMBL/GenBank/DDBJ databases">
        <title>In-depth cultivation of the pig gut microbiome towards novel bacterial diversity and tailored functional studies.</title>
        <authorList>
            <person name="Wylensek D."/>
            <person name="Hitch T.C.A."/>
            <person name="Clavel T."/>
        </authorList>
    </citation>
    <scope>NUCLEOTIDE SEQUENCE [LARGE SCALE GENOMIC DNA]</scope>
    <source>
        <strain evidence="2 3">WCA-383-APC-5B</strain>
    </source>
</reference>
<accession>A0A7X2MZK3</accession>
<dbReference type="AlphaFoldDB" id="A0A7X2MZK3"/>
<evidence type="ECO:0000313" key="2">
    <source>
        <dbReference type="EMBL" id="MSR91943.1"/>
    </source>
</evidence>